<evidence type="ECO:0000313" key="2">
    <source>
        <dbReference type="EMBL" id="KAK0176923.1"/>
    </source>
</evidence>
<keyword evidence="3" id="KW-1185">Reference proteome</keyword>
<feature type="compositionally biased region" description="Polar residues" evidence="1">
    <location>
        <begin position="52"/>
        <end position="70"/>
    </location>
</feature>
<protein>
    <submittedName>
        <fullName evidence="2">Uncharacterized protein</fullName>
    </submittedName>
</protein>
<comment type="caution">
    <text evidence="2">The sequence shown here is derived from an EMBL/GenBank/DDBJ whole genome shotgun (WGS) entry which is preliminary data.</text>
</comment>
<evidence type="ECO:0000313" key="3">
    <source>
        <dbReference type="Proteomes" id="UP001168990"/>
    </source>
</evidence>
<name>A0AA39FWF9_9HYME</name>
<organism evidence="2 3">
    <name type="scientific">Microctonus aethiopoides</name>
    <dbReference type="NCBI Taxonomy" id="144406"/>
    <lineage>
        <taxon>Eukaryota</taxon>
        <taxon>Metazoa</taxon>
        <taxon>Ecdysozoa</taxon>
        <taxon>Arthropoda</taxon>
        <taxon>Hexapoda</taxon>
        <taxon>Insecta</taxon>
        <taxon>Pterygota</taxon>
        <taxon>Neoptera</taxon>
        <taxon>Endopterygota</taxon>
        <taxon>Hymenoptera</taxon>
        <taxon>Apocrita</taxon>
        <taxon>Ichneumonoidea</taxon>
        <taxon>Braconidae</taxon>
        <taxon>Euphorinae</taxon>
        <taxon>Microctonus</taxon>
    </lineage>
</organism>
<reference evidence="2" key="2">
    <citation type="submission" date="2023-03" db="EMBL/GenBank/DDBJ databases">
        <authorList>
            <person name="Inwood S.N."/>
            <person name="Skelly J.G."/>
            <person name="Guhlin J."/>
            <person name="Harrop T.W.R."/>
            <person name="Goldson S.G."/>
            <person name="Dearden P.K."/>
        </authorList>
    </citation>
    <scope>NUCLEOTIDE SEQUENCE</scope>
    <source>
        <strain evidence="2">Irish</strain>
        <tissue evidence="2">Whole body</tissue>
    </source>
</reference>
<proteinExistence type="predicted"/>
<feature type="region of interest" description="Disordered" evidence="1">
    <location>
        <begin position="1"/>
        <end position="70"/>
    </location>
</feature>
<sequence>MKIKVDEGNNINNENQRDNDDGESCRISSNETSDSSYHPDTDESSDHDIIKSRNSTASMKENNNDSCTMENSTTLEASISFKYSAPDDSNMVVKTVESRTKKDFCVYC</sequence>
<gene>
    <name evidence="2" type="ORF">PV328_001021</name>
</gene>
<dbReference type="EMBL" id="JAQQBS010000001">
    <property type="protein sequence ID" value="KAK0176923.1"/>
    <property type="molecule type" value="Genomic_DNA"/>
</dbReference>
<feature type="compositionally biased region" description="Basic and acidic residues" evidence="1">
    <location>
        <begin position="37"/>
        <end position="51"/>
    </location>
</feature>
<dbReference type="AlphaFoldDB" id="A0AA39FWF9"/>
<dbReference type="Proteomes" id="UP001168990">
    <property type="component" value="Unassembled WGS sequence"/>
</dbReference>
<reference evidence="2" key="1">
    <citation type="journal article" date="2023" name="bioRxiv">
        <title>Scaffold-level genome assemblies of two parasitoid biocontrol wasps reveal the parthenogenesis mechanism and an associated novel virus.</title>
        <authorList>
            <person name="Inwood S."/>
            <person name="Skelly J."/>
            <person name="Guhlin J."/>
            <person name="Harrop T."/>
            <person name="Goldson S."/>
            <person name="Dearden P."/>
        </authorList>
    </citation>
    <scope>NUCLEOTIDE SEQUENCE</scope>
    <source>
        <strain evidence="2">Irish</strain>
        <tissue evidence="2">Whole body</tissue>
    </source>
</reference>
<evidence type="ECO:0000256" key="1">
    <source>
        <dbReference type="SAM" id="MobiDB-lite"/>
    </source>
</evidence>
<feature type="compositionally biased region" description="Polar residues" evidence="1">
    <location>
        <begin position="26"/>
        <end position="36"/>
    </location>
</feature>
<accession>A0AA39FWF9</accession>